<organism evidence="1 2">
    <name type="scientific">Candidatus Uhrbacteria bacterium RIFCSPLOWO2_01_FULL_47_25</name>
    <dbReference type="NCBI Taxonomy" id="1802402"/>
    <lineage>
        <taxon>Bacteria</taxon>
        <taxon>Candidatus Uhriibacteriota</taxon>
    </lineage>
</organism>
<name>A0A1F7US33_9BACT</name>
<sequence length="166" mass="18404">MGKKIIIAVIAIGVLGILSVALLKKPQAPASNTPIVANDIENNAMEVKNNNMPIVPDDNEQPIDEKQVVKEFSFDSFVEFVDGQPKPQFSLKEITVNKGDKVKLKITNTKGMHDFKLDEFGIYASTPLNQEVVVEFTANKVGEFVYYCNQPGHRQAGQWGTLKVLE</sequence>
<evidence type="ECO:0000313" key="2">
    <source>
        <dbReference type="Proteomes" id="UP000176846"/>
    </source>
</evidence>
<gene>
    <name evidence="1" type="ORF">A2936_00400</name>
</gene>
<dbReference type="InterPro" id="IPR008972">
    <property type="entry name" value="Cupredoxin"/>
</dbReference>
<dbReference type="SUPFAM" id="SSF49503">
    <property type="entry name" value="Cupredoxins"/>
    <property type="match status" value="1"/>
</dbReference>
<reference evidence="1 2" key="1">
    <citation type="journal article" date="2016" name="Nat. Commun.">
        <title>Thousands of microbial genomes shed light on interconnected biogeochemical processes in an aquifer system.</title>
        <authorList>
            <person name="Anantharaman K."/>
            <person name="Brown C.T."/>
            <person name="Hug L.A."/>
            <person name="Sharon I."/>
            <person name="Castelle C.J."/>
            <person name="Probst A.J."/>
            <person name="Thomas B.C."/>
            <person name="Singh A."/>
            <person name="Wilkins M.J."/>
            <person name="Karaoz U."/>
            <person name="Brodie E.L."/>
            <person name="Williams K.H."/>
            <person name="Hubbard S.S."/>
            <person name="Banfield J.F."/>
        </authorList>
    </citation>
    <scope>NUCLEOTIDE SEQUENCE [LARGE SCALE GENOMIC DNA]</scope>
</reference>
<comment type="caution">
    <text evidence="1">The sequence shown here is derived from an EMBL/GenBank/DDBJ whole genome shotgun (WGS) entry which is preliminary data.</text>
</comment>
<proteinExistence type="predicted"/>
<accession>A0A1F7US33</accession>
<dbReference type="Gene3D" id="2.60.40.420">
    <property type="entry name" value="Cupredoxins - blue copper proteins"/>
    <property type="match status" value="1"/>
</dbReference>
<protein>
    <submittedName>
        <fullName evidence="1">Uncharacterized protein</fullName>
    </submittedName>
</protein>
<dbReference type="Proteomes" id="UP000176846">
    <property type="component" value="Unassembled WGS sequence"/>
</dbReference>
<dbReference type="EMBL" id="MGEK01000034">
    <property type="protein sequence ID" value="OGL81045.1"/>
    <property type="molecule type" value="Genomic_DNA"/>
</dbReference>
<evidence type="ECO:0000313" key="1">
    <source>
        <dbReference type="EMBL" id="OGL81045.1"/>
    </source>
</evidence>
<dbReference type="AlphaFoldDB" id="A0A1F7US33"/>